<dbReference type="EMBL" id="JACHJO010000001">
    <property type="protein sequence ID" value="MBB6118254.1"/>
    <property type="molecule type" value="Genomic_DNA"/>
</dbReference>
<name>A0A841IJY0_9ACTN</name>
<protein>
    <submittedName>
        <fullName evidence="1">Uncharacterized protein</fullName>
    </submittedName>
</protein>
<reference evidence="1 2" key="1">
    <citation type="submission" date="2020-08" db="EMBL/GenBank/DDBJ databases">
        <title>Genomic Encyclopedia of Type Strains, Phase III (KMG-III): the genomes of soil and plant-associated and newly described type strains.</title>
        <authorList>
            <person name="Whitman W."/>
        </authorList>
    </citation>
    <scope>NUCLEOTIDE SEQUENCE [LARGE SCALE GENOMIC DNA]</scope>
    <source>
        <strain evidence="1 2">CECT 8712</strain>
    </source>
</reference>
<dbReference type="AlphaFoldDB" id="A0A841IJY0"/>
<proteinExistence type="predicted"/>
<accession>A0A841IJY0</accession>
<sequence>MGLATTPTCWAGPYHAFNHWRNTIAEAAGYPLGEVQGRYGPIVFVDIGEEQYTDEHIQGDWDSPPADILFVLLVHSDCEGHIHPEHAGPLADRLEGLIPAVEDTSSGDAPWEREETVASMHRFIAGLREAASTGEKVLFH</sequence>
<dbReference type="Proteomes" id="UP000536604">
    <property type="component" value="Unassembled WGS sequence"/>
</dbReference>
<gene>
    <name evidence="1" type="ORF">FHS13_000182</name>
</gene>
<dbReference type="RefSeq" id="WP_184285848.1">
    <property type="nucleotide sequence ID" value="NZ_JACHJO010000001.1"/>
</dbReference>
<evidence type="ECO:0000313" key="2">
    <source>
        <dbReference type="Proteomes" id="UP000536604"/>
    </source>
</evidence>
<keyword evidence="2" id="KW-1185">Reference proteome</keyword>
<evidence type="ECO:0000313" key="1">
    <source>
        <dbReference type="EMBL" id="MBB6118254.1"/>
    </source>
</evidence>
<organism evidence="1 2">
    <name type="scientific">Nocardiopsis algeriensis</name>
    <dbReference type="NCBI Taxonomy" id="1478215"/>
    <lineage>
        <taxon>Bacteria</taxon>
        <taxon>Bacillati</taxon>
        <taxon>Actinomycetota</taxon>
        <taxon>Actinomycetes</taxon>
        <taxon>Streptosporangiales</taxon>
        <taxon>Nocardiopsidaceae</taxon>
        <taxon>Nocardiopsis</taxon>
    </lineage>
</organism>
<comment type="caution">
    <text evidence="1">The sequence shown here is derived from an EMBL/GenBank/DDBJ whole genome shotgun (WGS) entry which is preliminary data.</text>
</comment>